<sequence length="520" mass="54018">MLARILGGAMKSAVIAGLALATAALGRVIVVPDSVATIQAGLNLAGNGDTVLVQPGIYNENLVWPSVDGIKLLSSAGSAATIVDGGLAGVCLTMGSGSFTRATEVRGFTFQKGHSASGGGAGISCAGSATIAANRVTACRGVGVYLSSDSAGFSPLVAGNEIDACVKEVESWNYGAGMYITAQAGARPEICYNYIHHDTLLNSARNYGGGIYCDADALIYQNVISENVLLSDTGSACRAYGAGIFVDTERKPVIFGNLIINNRCATDAWKYGAGIRLYSGAKPLIVGNTIAGNVCEGPHIWSNGGGIYSDMRCTSYVKNNIIANNQATSGSGIYNYTSSQSGEVVSLHNSYYNNTLVGCAMGPGDITGDPLFAAGLRGGYYLSQTAAGQPQTSPCVDAGDTLEPAGGLNLDSLMHAWTTRTDSVYDLGVPDIGYHYPTGFPVGIFEAPRMAGGRATTRATIVRGVLMLDVWTQRSGNRAELLDAAGRRVLELRPGANDLSRLAPGVYFAPKAGPRRVLKF</sequence>
<reference evidence="2" key="1">
    <citation type="journal article" date="2020" name="mSystems">
        <title>Genome- and Community-Level Interaction Insights into Carbon Utilization and Element Cycling Functions of Hydrothermarchaeota in Hydrothermal Sediment.</title>
        <authorList>
            <person name="Zhou Z."/>
            <person name="Liu Y."/>
            <person name="Xu W."/>
            <person name="Pan J."/>
            <person name="Luo Z.H."/>
            <person name="Li M."/>
        </authorList>
    </citation>
    <scope>NUCLEOTIDE SEQUENCE [LARGE SCALE GENOMIC DNA]</scope>
    <source>
        <strain evidence="2">SpSt-488</strain>
    </source>
</reference>
<proteinExistence type="predicted"/>
<dbReference type="InterPro" id="IPR012334">
    <property type="entry name" value="Pectin_lyas_fold"/>
</dbReference>
<evidence type="ECO:0000313" key="2">
    <source>
        <dbReference type="EMBL" id="HGK27725.1"/>
    </source>
</evidence>
<dbReference type="InterPro" id="IPR011050">
    <property type="entry name" value="Pectin_lyase_fold/virulence"/>
</dbReference>
<dbReference type="Pfam" id="PF13229">
    <property type="entry name" value="Beta_helix"/>
    <property type="match status" value="1"/>
</dbReference>
<evidence type="ECO:0000259" key="1">
    <source>
        <dbReference type="Pfam" id="PF13229"/>
    </source>
</evidence>
<protein>
    <recommendedName>
        <fullName evidence="1">Right handed beta helix domain-containing protein</fullName>
    </recommendedName>
</protein>
<accession>A0A7C4CAD4</accession>
<name>A0A7C4CAD4_UNCW3</name>
<feature type="domain" description="Right handed beta helix" evidence="1">
    <location>
        <begin position="122"/>
        <end position="304"/>
    </location>
</feature>
<organism evidence="2">
    <name type="scientific">candidate division WOR-3 bacterium</name>
    <dbReference type="NCBI Taxonomy" id="2052148"/>
    <lineage>
        <taxon>Bacteria</taxon>
        <taxon>Bacteria division WOR-3</taxon>
    </lineage>
</organism>
<dbReference type="Gene3D" id="2.160.20.10">
    <property type="entry name" value="Single-stranded right-handed beta-helix, Pectin lyase-like"/>
    <property type="match status" value="1"/>
</dbReference>
<gene>
    <name evidence="2" type="ORF">ENS41_02080</name>
</gene>
<comment type="caution">
    <text evidence="2">The sequence shown here is derived from an EMBL/GenBank/DDBJ whole genome shotgun (WGS) entry which is preliminary data.</text>
</comment>
<dbReference type="AlphaFoldDB" id="A0A7C4CAD4"/>
<dbReference type="SUPFAM" id="SSF51126">
    <property type="entry name" value="Pectin lyase-like"/>
    <property type="match status" value="1"/>
</dbReference>
<dbReference type="EMBL" id="DSUT01000038">
    <property type="protein sequence ID" value="HGK27725.1"/>
    <property type="molecule type" value="Genomic_DNA"/>
</dbReference>
<dbReference type="InterPro" id="IPR039448">
    <property type="entry name" value="Beta_helix"/>
</dbReference>